<comment type="caution">
    <text evidence="1">The sequence shown here is derived from an EMBL/GenBank/DDBJ whole genome shotgun (WGS) entry which is preliminary data.</text>
</comment>
<keyword evidence="2" id="KW-1185">Reference proteome</keyword>
<sequence>MPSPTTMAHAKPLTTATVSSFASTASATTIPMLVPIYVQNLALRPAVNASPQQRWPGGGPSECDEEYDYQPPCRNDIVDGSDAVWHALGLNTEVGVVDVTWSMA</sequence>
<proteinExistence type="predicted"/>
<evidence type="ECO:0000313" key="1">
    <source>
        <dbReference type="EMBL" id="KAJ0044862.1"/>
    </source>
</evidence>
<evidence type="ECO:0000313" key="2">
    <source>
        <dbReference type="Proteomes" id="UP001163603"/>
    </source>
</evidence>
<gene>
    <name evidence="1" type="ORF">Pint_03779</name>
</gene>
<accession>A0ACC0Z3M4</accession>
<dbReference type="EMBL" id="CM047738">
    <property type="protein sequence ID" value="KAJ0044862.1"/>
    <property type="molecule type" value="Genomic_DNA"/>
</dbReference>
<protein>
    <submittedName>
        <fullName evidence="1">Uncharacterized protein</fullName>
    </submittedName>
</protein>
<name>A0ACC0Z3M4_9ROSI</name>
<reference evidence="2" key="1">
    <citation type="journal article" date="2023" name="G3 (Bethesda)">
        <title>Genome assembly and association tests identify interacting loci associated with vigor, precocity, and sex in interspecific pistachio rootstocks.</title>
        <authorList>
            <person name="Palmer W."/>
            <person name="Jacygrad E."/>
            <person name="Sagayaradj S."/>
            <person name="Cavanaugh K."/>
            <person name="Han R."/>
            <person name="Bertier L."/>
            <person name="Beede B."/>
            <person name="Kafkas S."/>
            <person name="Golino D."/>
            <person name="Preece J."/>
            <person name="Michelmore R."/>
        </authorList>
    </citation>
    <scope>NUCLEOTIDE SEQUENCE [LARGE SCALE GENOMIC DNA]</scope>
</reference>
<dbReference type="Proteomes" id="UP001163603">
    <property type="component" value="Chromosome 3"/>
</dbReference>
<organism evidence="1 2">
    <name type="scientific">Pistacia integerrima</name>
    <dbReference type="NCBI Taxonomy" id="434235"/>
    <lineage>
        <taxon>Eukaryota</taxon>
        <taxon>Viridiplantae</taxon>
        <taxon>Streptophyta</taxon>
        <taxon>Embryophyta</taxon>
        <taxon>Tracheophyta</taxon>
        <taxon>Spermatophyta</taxon>
        <taxon>Magnoliopsida</taxon>
        <taxon>eudicotyledons</taxon>
        <taxon>Gunneridae</taxon>
        <taxon>Pentapetalae</taxon>
        <taxon>rosids</taxon>
        <taxon>malvids</taxon>
        <taxon>Sapindales</taxon>
        <taxon>Anacardiaceae</taxon>
        <taxon>Pistacia</taxon>
    </lineage>
</organism>